<proteinExistence type="predicted"/>
<evidence type="ECO:0000313" key="3">
    <source>
        <dbReference type="Proteomes" id="UP000886998"/>
    </source>
</evidence>
<evidence type="ECO:0000313" key="1">
    <source>
        <dbReference type="EMBL" id="GFY46145.1"/>
    </source>
</evidence>
<evidence type="ECO:0000313" key="2">
    <source>
        <dbReference type="EMBL" id="GFY78552.1"/>
    </source>
</evidence>
<gene>
    <name evidence="2" type="ORF">TNIN_173321</name>
    <name evidence="1" type="ORF">TNIN_367951</name>
</gene>
<dbReference type="AlphaFoldDB" id="A0A8X6X3C7"/>
<dbReference type="EMBL" id="BMAV01005213">
    <property type="protein sequence ID" value="GFY46145.1"/>
    <property type="molecule type" value="Genomic_DNA"/>
</dbReference>
<keyword evidence="3" id="KW-1185">Reference proteome</keyword>
<accession>A0A8X6X3C7</accession>
<dbReference type="Proteomes" id="UP000886998">
    <property type="component" value="Unassembled WGS sequence"/>
</dbReference>
<reference evidence="1" key="1">
    <citation type="submission" date="2020-08" db="EMBL/GenBank/DDBJ databases">
        <title>Multicomponent nature underlies the extraordinary mechanical properties of spider dragline silk.</title>
        <authorList>
            <person name="Kono N."/>
            <person name="Nakamura H."/>
            <person name="Mori M."/>
            <person name="Yoshida Y."/>
            <person name="Ohtoshi R."/>
            <person name="Malay A.D."/>
            <person name="Moran D.A.P."/>
            <person name="Tomita M."/>
            <person name="Numata K."/>
            <person name="Arakawa K."/>
        </authorList>
    </citation>
    <scope>NUCLEOTIDE SEQUENCE</scope>
</reference>
<dbReference type="EMBL" id="BMAV01023068">
    <property type="protein sequence ID" value="GFY78552.1"/>
    <property type="molecule type" value="Genomic_DNA"/>
</dbReference>
<sequence>MDVSTIIPEYVTTDLKSLLSRKSSCYVGYLKCSVSGGPYYIADIYLQCKFCENIVVYNSIIGSTEDFYVVEEVINVDFENDLDDFGVAEITCRNCCLFIGYCNRNRKEKNLFKQAVNLVFEIKKSFFMLNIAIT</sequence>
<protein>
    <submittedName>
        <fullName evidence="1">Uncharacterized protein</fullName>
    </submittedName>
</protein>
<name>A0A8X6X3C7_9ARAC</name>
<organism evidence="1 3">
    <name type="scientific">Trichonephila inaurata madagascariensis</name>
    <dbReference type="NCBI Taxonomy" id="2747483"/>
    <lineage>
        <taxon>Eukaryota</taxon>
        <taxon>Metazoa</taxon>
        <taxon>Ecdysozoa</taxon>
        <taxon>Arthropoda</taxon>
        <taxon>Chelicerata</taxon>
        <taxon>Arachnida</taxon>
        <taxon>Araneae</taxon>
        <taxon>Araneomorphae</taxon>
        <taxon>Entelegynae</taxon>
        <taxon>Araneoidea</taxon>
        <taxon>Nephilidae</taxon>
        <taxon>Trichonephila</taxon>
        <taxon>Trichonephila inaurata</taxon>
    </lineage>
</organism>
<comment type="caution">
    <text evidence="1">The sequence shown here is derived from an EMBL/GenBank/DDBJ whole genome shotgun (WGS) entry which is preliminary data.</text>
</comment>